<sequence length="355" mass="41541">MGILAKDHSVPFVEQEFKDTSIKGKSFEIMQRHKPQRTWKSSLDSTMSLFFKYLEVEKRYTLSSIESWIRKLKCFTKFITKNKKIENDFEKTLSELTLKEIISYEDYLIQRHNNGEIQENTIYKYLFVVQLFVNFLRKNKRILFDYSVPPSLINQGKRTNAYSATQDIIKLVETTEQYSNFKIRDLCILLLIMELGCRPIEVTRLDIDSIRPSESLITLFCEKSGQRTLKISKDLSKVFKRYLEIRNNFNPNHDSVFINSFGEPLSRTGVSSMILRFNKKAFGKAKINAMALRHTYATNALDNLNDFEEVSKSMGHLHRTSTEYYVHKSVKRLLQNSLPFNPLQQLSKGDESHAH</sequence>
<protein>
    <recommendedName>
        <fullName evidence="9">Tyr recombinase domain-containing protein</fullName>
    </recommendedName>
</protein>
<dbReference type="Proteomes" id="UP000180098">
    <property type="component" value="Unassembled WGS sequence"/>
</dbReference>
<evidence type="ECO:0000256" key="3">
    <source>
        <dbReference type="ARBA" id="ARBA00023172"/>
    </source>
</evidence>
<evidence type="ECO:0000259" key="6">
    <source>
        <dbReference type="PROSITE" id="PS51900"/>
    </source>
</evidence>
<comment type="similarity">
    <text evidence="1">Belongs to the 'phage' integrase family.</text>
</comment>
<accession>A0A1S2LJM0</accession>
<dbReference type="EMBL" id="MLQQ01000018">
    <property type="protein sequence ID" value="OIJ12728.1"/>
    <property type="molecule type" value="Genomic_DNA"/>
</dbReference>
<dbReference type="PANTHER" id="PTHR30349">
    <property type="entry name" value="PHAGE INTEGRASE-RELATED"/>
    <property type="match status" value="1"/>
</dbReference>
<dbReference type="SUPFAM" id="SSF56349">
    <property type="entry name" value="DNA breaking-rejoining enzymes"/>
    <property type="match status" value="1"/>
</dbReference>
<dbReference type="InterPro" id="IPR013762">
    <property type="entry name" value="Integrase-like_cat_sf"/>
</dbReference>
<reference evidence="7 8" key="1">
    <citation type="submission" date="2016-10" db="EMBL/GenBank/DDBJ databases">
        <title>Draft genome sequences of four alkaliphilic bacteria belonging to the Anaerobacillus genus.</title>
        <authorList>
            <person name="Bassil N.M."/>
            <person name="Lloyd J.R."/>
        </authorList>
    </citation>
    <scope>NUCLEOTIDE SEQUENCE [LARGE SCALE GENOMIC DNA]</scope>
    <source>
        <strain evidence="7 8">DSM 15340</strain>
    </source>
</reference>
<dbReference type="InterPro" id="IPR044068">
    <property type="entry name" value="CB"/>
</dbReference>
<dbReference type="PANTHER" id="PTHR30349:SF41">
    <property type="entry name" value="INTEGRASE_RECOMBINASE PROTEIN MJ0367-RELATED"/>
    <property type="match status" value="1"/>
</dbReference>
<dbReference type="Pfam" id="PF00589">
    <property type="entry name" value="Phage_integrase"/>
    <property type="match status" value="1"/>
</dbReference>
<dbReference type="PROSITE" id="PS51898">
    <property type="entry name" value="TYR_RECOMBINASE"/>
    <property type="match status" value="1"/>
</dbReference>
<dbReference type="InterPro" id="IPR050090">
    <property type="entry name" value="Tyrosine_recombinase_XerCD"/>
</dbReference>
<evidence type="ECO:0000313" key="7">
    <source>
        <dbReference type="EMBL" id="OIJ12728.1"/>
    </source>
</evidence>
<dbReference type="InterPro" id="IPR002104">
    <property type="entry name" value="Integrase_catalytic"/>
</dbReference>
<evidence type="ECO:0000256" key="1">
    <source>
        <dbReference type="ARBA" id="ARBA00008857"/>
    </source>
</evidence>
<dbReference type="InterPro" id="IPR010998">
    <property type="entry name" value="Integrase_recombinase_N"/>
</dbReference>
<dbReference type="AlphaFoldDB" id="A0A1S2LJM0"/>
<dbReference type="GO" id="GO:0006310">
    <property type="term" value="P:DNA recombination"/>
    <property type="evidence" value="ECO:0007669"/>
    <property type="project" value="UniProtKB-KW"/>
</dbReference>
<dbReference type="OrthoDB" id="2607117at2"/>
<evidence type="ECO:0008006" key="9">
    <source>
        <dbReference type="Google" id="ProtNLM"/>
    </source>
</evidence>
<evidence type="ECO:0000313" key="8">
    <source>
        <dbReference type="Proteomes" id="UP000180098"/>
    </source>
</evidence>
<dbReference type="RefSeq" id="WP_071313035.1">
    <property type="nucleotide sequence ID" value="NZ_MLQQ01000018.1"/>
</dbReference>
<dbReference type="CDD" id="cd00397">
    <property type="entry name" value="DNA_BRE_C"/>
    <property type="match status" value="1"/>
</dbReference>
<dbReference type="PROSITE" id="PS51900">
    <property type="entry name" value="CB"/>
    <property type="match status" value="1"/>
</dbReference>
<proteinExistence type="inferred from homology"/>
<dbReference type="InterPro" id="IPR011010">
    <property type="entry name" value="DNA_brk_join_enz"/>
</dbReference>
<dbReference type="Gene3D" id="1.10.150.130">
    <property type="match status" value="1"/>
</dbReference>
<evidence type="ECO:0000256" key="2">
    <source>
        <dbReference type="ARBA" id="ARBA00023125"/>
    </source>
</evidence>
<organism evidence="7 8">
    <name type="scientific">Anaerobacillus arseniciselenatis</name>
    <dbReference type="NCBI Taxonomy" id="85682"/>
    <lineage>
        <taxon>Bacteria</taxon>
        <taxon>Bacillati</taxon>
        <taxon>Bacillota</taxon>
        <taxon>Bacilli</taxon>
        <taxon>Bacillales</taxon>
        <taxon>Bacillaceae</taxon>
        <taxon>Anaerobacillus</taxon>
    </lineage>
</organism>
<evidence type="ECO:0000256" key="4">
    <source>
        <dbReference type="PROSITE-ProRule" id="PRU01248"/>
    </source>
</evidence>
<keyword evidence="3" id="KW-0233">DNA recombination</keyword>
<dbReference type="GO" id="GO:0015074">
    <property type="term" value="P:DNA integration"/>
    <property type="evidence" value="ECO:0007669"/>
    <property type="project" value="InterPro"/>
</dbReference>
<dbReference type="GO" id="GO:0003677">
    <property type="term" value="F:DNA binding"/>
    <property type="evidence" value="ECO:0007669"/>
    <property type="project" value="UniProtKB-UniRule"/>
</dbReference>
<comment type="caution">
    <text evidence="7">The sequence shown here is derived from an EMBL/GenBank/DDBJ whole genome shotgun (WGS) entry which is preliminary data.</text>
</comment>
<gene>
    <name evidence="7" type="ORF">BKP35_09090</name>
</gene>
<feature type="domain" description="Tyr recombinase" evidence="5">
    <location>
        <begin position="157"/>
        <end position="338"/>
    </location>
</feature>
<feature type="domain" description="Core-binding (CB)" evidence="6">
    <location>
        <begin position="41"/>
        <end position="137"/>
    </location>
</feature>
<keyword evidence="8" id="KW-1185">Reference proteome</keyword>
<name>A0A1S2LJM0_9BACI</name>
<keyword evidence="2 4" id="KW-0238">DNA-binding</keyword>
<evidence type="ECO:0000259" key="5">
    <source>
        <dbReference type="PROSITE" id="PS51898"/>
    </source>
</evidence>
<dbReference type="Gene3D" id="1.10.443.10">
    <property type="entry name" value="Intergrase catalytic core"/>
    <property type="match status" value="1"/>
</dbReference>